<name>A0A537JA80_9BACT</name>
<evidence type="ECO:0000256" key="5">
    <source>
        <dbReference type="ARBA" id="ARBA00022960"/>
    </source>
</evidence>
<proteinExistence type="inferred from homology"/>
<dbReference type="AlphaFoldDB" id="A0A537JA80"/>
<dbReference type="GO" id="GO:0005886">
    <property type="term" value="C:plasma membrane"/>
    <property type="evidence" value="ECO:0007669"/>
    <property type="project" value="UniProtKB-SubCell"/>
</dbReference>
<comment type="subcellular location">
    <subcellularLocation>
        <location evidence="1">Cell membrane</location>
        <topology evidence="1">Multi-pass membrane protein</topology>
    </subcellularLocation>
</comment>
<protein>
    <submittedName>
        <fullName evidence="9">Rod shape-determining protein MreD</fullName>
    </submittedName>
</protein>
<comment type="caution">
    <text evidence="9">The sequence shown here is derived from an EMBL/GenBank/DDBJ whole genome shotgun (WGS) entry which is preliminary data.</text>
</comment>
<dbReference type="GO" id="GO:0008360">
    <property type="term" value="P:regulation of cell shape"/>
    <property type="evidence" value="ECO:0007669"/>
    <property type="project" value="UniProtKB-KW"/>
</dbReference>
<dbReference type="EMBL" id="VBAO01000248">
    <property type="protein sequence ID" value="TMI79986.1"/>
    <property type="molecule type" value="Genomic_DNA"/>
</dbReference>
<evidence type="ECO:0000256" key="4">
    <source>
        <dbReference type="ARBA" id="ARBA00022692"/>
    </source>
</evidence>
<keyword evidence="4 8" id="KW-0812">Transmembrane</keyword>
<evidence type="ECO:0000256" key="2">
    <source>
        <dbReference type="ARBA" id="ARBA00007776"/>
    </source>
</evidence>
<gene>
    <name evidence="9" type="primary">mreD</name>
    <name evidence="9" type="ORF">E6H04_09510</name>
</gene>
<evidence type="ECO:0000256" key="6">
    <source>
        <dbReference type="ARBA" id="ARBA00022989"/>
    </source>
</evidence>
<sequence>MIRYGAYLLVVAVGLVLEMTWLGRATIVGVAPDPLVIFVMVVGLVHGSEEGALVGAGVGLLQDIVTGVPLGLGMLADQVVGFVAGLGGGVVYIESVWMPAVSAAALTGLRVGVWALAAHLVGLLGGPLLEVVRVDLVTACYNGLIAIPIYHGLRSLDRALVRFHEESR</sequence>
<feature type="transmembrane region" description="Helical" evidence="8">
    <location>
        <begin position="113"/>
        <end position="132"/>
    </location>
</feature>
<evidence type="ECO:0000313" key="10">
    <source>
        <dbReference type="Proteomes" id="UP000320048"/>
    </source>
</evidence>
<dbReference type="Proteomes" id="UP000320048">
    <property type="component" value="Unassembled WGS sequence"/>
</dbReference>
<evidence type="ECO:0000256" key="7">
    <source>
        <dbReference type="ARBA" id="ARBA00023136"/>
    </source>
</evidence>
<evidence type="ECO:0000313" key="9">
    <source>
        <dbReference type="EMBL" id="TMI79986.1"/>
    </source>
</evidence>
<evidence type="ECO:0000256" key="8">
    <source>
        <dbReference type="SAM" id="Phobius"/>
    </source>
</evidence>
<evidence type="ECO:0000256" key="3">
    <source>
        <dbReference type="ARBA" id="ARBA00022475"/>
    </source>
</evidence>
<keyword evidence="6 8" id="KW-1133">Transmembrane helix</keyword>
<keyword evidence="7 8" id="KW-0472">Membrane</keyword>
<reference evidence="9 10" key="1">
    <citation type="journal article" date="2019" name="Nat. Microbiol.">
        <title>Mediterranean grassland soil C-N compound turnover is dependent on rainfall and depth, and is mediated by genomically divergent microorganisms.</title>
        <authorList>
            <person name="Diamond S."/>
            <person name="Andeer P.F."/>
            <person name="Li Z."/>
            <person name="Crits-Christoph A."/>
            <person name="Burstein D."/>
            <person name="Anantharaman K."/>
            <person name="Lane K.R."/>
            <person name="Thomas B.C."/>
            <person name="Pan C."/>
            <person name="Northen T.R."/>
            <person name="Banfield J.F."/>
        </authorList>
    </citation>
    <scope>NUCLEOTIDE SEQUENCE [LARGE SCALE GENOMIC DNA]</scope>
    <source>
        <strain evidence="9">NP_7</strain>
    </source>
</reference>
<feature type="transmembrane region" description="Helical" evidence="8">
    <location>
        <begin position="35"/>
        <end position="60"/>
    </location>
</feature>
<feature type="transmembrane region" description="Helical" evidence="8">
    <location>
        <begin position="72"/>
        <end position="93"/>
    </location>
</feature>
<dbReference type="NCBIfam" id="TIGR03426">
    <property type="entry name" value="shape_MreD"/>
    <property type="match status" value="1"/>
</dbReference>
<dbReference type="Pfam" id="PF04093">
    <property type="entry name" value="MreD"/>
    <property type="match status" value="1"/>
</dbReference>
<keyword evidence="3" id="KW-1003">Cell membrane</keyword>
<keyword evidence="5" id="KW-0133">Cell shape</keyword>
<evidence type="ECO:0000256" key="1">
    <source>
        <dbReference type="ARBA" id="ARBA00004651"/>
    </source>
</evidence>
<dbReference type="InterPro" id="IPR007227">
    <property type="entry name" value="Cell_shape_determining_MreD"/>
</dbReference>
<accession>A0A537JA80</accession>
<organism evidence="9 10">
    <name type="scientific">Candidatus Segetimicrobium genomatis</name>
    <dbReference type="NCBI Taxonomy" id="2569760"/>
    <lineage>
        <taxon>Bacteria</taxon>
        <taxon>Bacillati</taxon>
        <taxon>Candidatus Sysuimicrobiota</taxon>
        <taxon>Candidatus Sysuimicrobiia</taxon>
        <taxon>Candidatus Sysuimicrobiales</taxon>
        <taxon>Candidatus Segetimicrobiaceae</taxon>
        <taxon>Candidatus Segetimicrobium</taxon>
    </lineage>
</organism>
<comment type="similarity">
    <text evidence="2">Belongs to the MreD family.</text>
</comment>